<dbReference type="InterPro" id="IPR036291">
    <property type="entry name" value="NAD(P)-bd_dom_sf"/>
</dbReference>
<dbReference type="STRING" id="1380566.A0A179G8F8"/>
<feature type="signal peptide" evidence="1">
    <location>
        <begin position="1"/>
        <end position="20"/>
    </location>
</feature>
<protein>
    <submittedName>
        <fullName evidence="4">NAD binding domain of 6-phosphogluconate dehydrogenase domain-containing protein</fullName>
    </submittedName>
</protein>
<dbReference type="OrthoDB" id="435038at2759"/>
<sequence>MSSEQTVSVLGLGLMGSALAKALVQNGWKTTVWNRSPEKAQPLVELGASASTTAADCVRASRVIITCVMDPAALQGILKTLTQEDCKGRILVDYTSGVPSEMRKCEDQALALSLKYFHGAILTMPSLIGMSTSTLLHSGADEITFESINPVLKAFGQSIYLGQDASWATLQEGILGCCFYGFAGGFVQAMALLKSSSFYVPGGAQTLMSQGILPLLTEQFPHIFADLARQIDEQAYDSEGNGIRLDTLKSSLEQLIRVNSEQGLVSNAFDPMLSLLKARIAQGGAAEEMSGLVEAISNPPKQT</sequence>
<dbReference type="GO" id="GO:0050661">
    <property type="term" value="F:NADP binding"/>
    <property type="evidence" value="ECO:0007669"/>
    <property type="project" value="InterPro"/>
</dbReference>
<comment type="caution">
    <text evidence="4">The sequence shown here is derived from an EMBL/GenBank/DDBJ whole genome shotgun (WGS) entry which is preliminary data.</text>
</comment>
<dbReference type="GeneID" id="28845438"/>
<dbReference type="GO" id="GO:0003677">
    <property type="term" value="F:DNA binding"/>
    <property type="evidence" value="ECO:0007669"/>
    <property type="project" value="TreeGrafter"/>
</dbReference>
<evidence type="ECO:0000256" key="1">
    <source>
        <dbReference type="SAM" id="SignalP"/>
    </source>
</evidence>
<dbReference type="GO" id="GO:0000785">
    <property type="term" value="C:chromatin"/>
    <property type="evidence" value="ECO:0007669"/>
    <property type="project" value="TreeGrafter"/>
</dbReference>
<organism evidence="4 5">
    <name type="scientific">Pochonia chlamydosporia 170</name>
    <dbReference type="NCBI Taxonomy" id="1380566"/>
    <lineage>
        <taxon>Eukaryota</taxon>
        <taxon>Fungi</taxon>
        <taxon>Dikarya</taxon>
        <taxon>Ascomycota</taxon>
        <taxon>Pezizomycotina</taxon>
        <taxon>Sordariomycetes</taxon>
        <taxon>Hypocreomycetidae</taxon>
        <taxon>Hypocreales</taxon>
        <taxon>Clavicipitaceae</taxon>
        <taxon>Pochonia</taxon>
    </lineage>
</organism>
<dbReference type="EMBL" id="LSBJ02000001">
    <property type="protein sequence ID" value="OAQ74087.1"/>
    <property type="molecule type" value="Genomic_DNA"/>
</dbReference>
<evidence type="ECO:0000259" key="3">
    <source>
        <dbReference type="Pfam" id="PF21761"/>
    </source>
</evidence>
<dbReference type="InterPro" id="IPR013328">
    <property type="entry name" value="6PGD_dom2"/>
</dbReference>
<evidence type="ECO:0000313" key="4">
    <source>
        <dbReference type="EMBL" id="OAQ74087.1"/>
    </source>
</evidence>
<dbReference type="AlphaFoldDB" id="A0A179G8F8"/>
<dbReference type="SUPFAM" id="SSF51735">
    <property type="entry name" value="NAD(P)-binding Rossmann-fold domains"/>
    <property type="match status" value="1"/>
</dbReference>
<dbReference type="Pfam" id="PF03446">
    <property type="entry name" value="NAD_binding_2"/>
    <property type="match status" value="1"/>
</dbReference>
<reference evidence="4 5" key="1">
    <citation type="journal article" date="2016" name="PLoS Pathog.">
        <title>Biosynthesis of antibiotic leucinostatins in bio-control fungus Purpureocillium lilacinum and their inhibition on phytophthora revealed by genome mining.</title>
        <authorList>
            <person name="Wang G."/>
            <person name="Liu Z."/>
            <person name="Lin R."/>
            <person name="Li E."/>
            <person name="Mao Z."/>
            <person name="Ling J."/>
            <person name="Yang Y."/>
            <person name="Yin W.B."/>
            <person name="Xie B."/>
        </authorList>
    </citation>
    <scope>NUCLEOTIDE SEQUENCE [LARGE SCALE GENOMIC DNA]</scope>
    <source>
        <strain evidence="4">170</strain>
    </source>
</reference>
<accession>A0A179G8F8</accession>
<dbReference type="PANTHER" id="PTHR43580">
    <property type="entry name" value="OXIDOREDUCTASE GLYR1-RELATED"/>
    <property type="match status" value="1"/>
</dbReference>
<feature type="chain" id="PRO_5008102462" evidence="1">
    <location>
        <begin position="21"/>
        <end position="303"/>
    </location>
</feature>
<dbReference type="RefSeq" id="XP_018150170.1">
    <property type="nucleotide sequence ID" value="XM_018281444.1"/>
</dbReference>
<dbReference type="Gene3D" id="3.40.50.720">
    <property type="entry name" value="NAD(P)-binding Rossmann-like Domain"/>
    <property type="match status" value="1"/>
</dbReference>
<dbReference type="Gene3D" id="1.10.1040.10">
    <property type="entry name" value="N-(1-d-carboxylethyl)-l-norvaline Dehydrogenase, domain 2"/>
    <property type="match status" value="1"/>
</dbReference>
<keyword evidence="1" id="KW-0732">Signal</keyword>
<dbReference type="KEGG" id="pchm:VFPPC_01661"/>
<dbReference type="InterPro" id="IPR051265">
    <property type="entry name" value="HIBADH-related_NP60_sf"/>
</dbReference>
<dbReference type="Proteomes" id="UP000078397">
    <property type="component" value="Unassembled WGS sequence"/>
</dbReference>
<dbReference type="GO" id="GO:0031491">
    <property type="term" value="F:nucleosome binding"/>
    <property type="evidence" value="ECO:0007669"/>
    <property type="project" value="TreeGrafter"/>
</dbReference>
<evidence type="ECO:0000259" key="2">
    <source>
        <dbReference type="Pfam" id="PF03446"/>
    </source>
</evidence>
<dbReference type="InterPro" id="IPR006115">
    <property type="entry name" value="6PGDH_NADP-bd"/>
</dbReference>
<dbReference type="Pfam" id="PF21761">
    <property type="entry name" value="RedAm-like_C"/>
    <property type="match status" value="1"/>
</dbReference>
<dbReference type="PANTHER" id="PTHR43580:SF2">
    <property type="entry name" value="CYTOKINE-LIKE NUCLEAR FACTOR N-PAC"/>
    <property type="match status" value="1"/>
</dbReference>
<evidence type="ECO:0000313" key="5">
    <source>
        <dbReference type="Proteomes" id="UP000078397"/>
    </source>
</evidence>
<gene>
    <name evidence="4" type="ORF">VFPPC_01661</name>
</gene>
<dbReference type="GO" id="GO:0016491">
    <property type="term" value="F:oxidoreductase activity"/>
    <property type="evidence" value="ECO:0007669"/>
    <property type="project" value="UniProtKB-KW"/>
</dbReference>
<feature type="domain" description="6-phosphogluconate dehydrogenase NADP-binding" evidence="2">
    <location>
        <begin position="7"/>
        <end position="160"/>
    </location>
</feature>
<keyword evidence="5" id="KW-1185">Reference proteome</keyword>
<feature type="domain" description="NADPH-dependent reductive aminase-like C-terminal" evidence="3">
    <location>
        <begin position="179"/>
        <end position="297"/>
    </location>
</feature>
<name>A0A179G8F8_METCM</name>
<proteinExistence type="predicted"/>
<dbReference type="GO" id="GO:0140673">
    <property type="term" value="P:transcription elongation-coupled chromatin remodeling"/>
    <property type="evidence" value="ECO:0007669"/>
    <property type="project" value="TreeGrafter"/>
</dbReference>
<dbReference type="InterPro" id="IPR048666">
    <property type="entry name" value="RedAm-like_C"/>
</dbReference>